<evidence type="ECO:0000256" key="1">
    <source>
        <dbReference type="SAM" id="Phobius"/>
    </source>
</evidence>
<sequence length="52" mass="5601">MSDVNWWLTAVAFVLGGALTVTFTVRRVVREVPVREKGRSAGAAILDGESPD</sequence>
<dbReference type="Proteomes" id="UP000467193">
    <property type="component" value="Chromosome"/>
</dbReference>
<protein>
    <submittedName>
        <fullName evidence="2">Uncharacterized protein</fullName>
    </submittedName>
</protein>
<name>A0A7I7QZZ6_9MYCO</name>
<evidence type="ECO:0000313" key="2">
    <source>
        <dbReference type="EMBL" id="BBY31875.1"/>
    </source>
</evidence>
<evidence type="ECO:0000313" key="3">
    <source>
        <dbReference type="Proteomes" id="UP000467193"/>
    </source>
</evidence>
<dbReference type="KEGG" id="msei:MSEDJ_59710"/>
<dbReference type="AlphaFoldDB" id="A0A7I7QZZ6"/>
<keyword evidence="1" id="KW-0472">Membrane</keyword>
<accession>A0A7I7QZZ6</accession>
<feature type="transmembrane region" description="Helical" evidence="1">
    <location>
        <begin position="6"/>
        <end position="29"/>
    </location>
</feature>
<proteinExistence type="predicted"/>
<dbReference type="RefSeq" id="WP_163801296.1">
    <property type="nucleotide sequence ID" value="NZ_AP022588.1"/>
</dbReference>
<organism evidence="2 3">
    <name type="scientific">Mycolicibacterium sediminis</name>
    <dbReference type="NCBI Taxonomy" id="1286180"/>
    <lineage>
        <taxon>Bacteria</taxon>
        <taxon>Bacillati</taxon>
        <taxon>Actinomycetota</taxon>
        <taxon>Actinomycetes</taxon>
        <taxon>Mycobacteriales</taxon>
        <taxon>Mycobacteriaceae</taxon>
        <taxon>Mycolicibacterium</taxon>
    </lineage>
</organism>
<gene>
    <name evidence="2" type="ORF">MSEDJ_59710</name>
</gene>
<reference evidence="2 3" key="1">
    <citation type="journal article" date="2019" name="Emerg. Microbes Infect.">
        <title>Comprehensive subspecies identification of 175 nontuberculous mycobacteria species based on 7547 genomic profiles.</title>
        <authorList>
            <person name="Matsumoto Y."/>
            <person name="Kinjo T."/>
            <person name="Motooka D."/>
            <person name="Nabeya D."/>
            <person name="Jung N."/>
            <person name="Uechi K."/>
            <person name="Horii T."/>
            <person name="Iida T."/>
            <person name="Fujita J."/>
            <person name="Nakamura S."/>
        </authorList>
    </citation>
    <scope>NUCLEOTIDE SEQUENCE [LARGE SCALE GENOMIC DNA]</scope>
    <source>
        <strain evidence="2 3">JCM 17899</strain>
    </source>
</reference>
<keyword evidence="1" id="KW-1133">Transmembrane helix</keyword>
<dbReference type="EMBL" id="AP022588">
    <property type="protein sequence ID" value="BBY31875.1"/>
    <property type="molecule type" value="Genomic_DNA"/>
</dbReference>
<keyword evidence="3" id="KW-1185">Reference proteome</keyword>
<keyword evidence="1" id="KW-0812">Transmembrane</keyword>